<dbReference type="HAMAP" id="MF_00102">
    <property type="entry name" value="DapB"/>
    <property type="match status" value="1"/>
</dbReference>
<dbReference type="PIRSF" id="PIRSF000161">
    <property type="entry name" value="DHPR"/>
    <property type="match status" value="1"/>
</dbReference>
<dbReference type="GO" id="GO:0005829">
    <property type="term" value="C:cytosol"/>
    <property type="evidence" value="ECO:0007669"/>
    <property type="project" value="TreeGrafter"/>
</dbReference>
<evidence type="ECO:0000256" key="5">
    <source>
        <dbReference type="ARBA" id="ARBA00022915"/>
    </source>
</evidence>
<dbReference type="SUPFAM" id="SSF55347">
    <property type="entry name" value="Glyceraldehyde-3-phosphate dehydrogenase-like, C-terminal domain"/>
    <property type="match status" value="1"/>
</dbReference>
<keyword evidence="2 13" id="KW-0963">Cytoplasm</keyword>
<dbReference type="PANTHER" id="PTHR20836:SF0">
    <property type="entry name" value="4-HYDROXY-TETRAHYDRODIPICOLINATE REDUCTASE 1, CHLOROPLASTIC-RELATED"/>
    <property type="match status" value="1"/>
</dbReference>
<evidence type="ECO:0000256" key="10">
    <source>
        <dbReference type="ARBA" id="ARBA00038983"/>
    </source>
</evidence>
<keyword evidence="3 13" id="KW-0028">Amino-acid biosynthesis</keyword>
<evidence type="ECO:0000256" key="4">
    <source>
        <dbReference type="ARBA" id="ARBA00022857"/>
    </source>
</evidence>
<evidence type="ECO:0000259" key="14">
    <source>
        <dbReference type="Pfam" id="PF01113"/>
    </source>
</evidence>
<dbReference type="Gene3D" id="3.30.360.10">
    <property type="entry name" value="Dihydrodipicolinate Reductase, domain 2"/>
    <property type="match status" value="1"/>
</dbReference>
<comment type="subunit">
    <text evidence="13">Homotetramer.</text>
</comment>
<keyword evidence="6 13" id="KW-0560">Oxidoreductase</keyword>
<dbReference type="GO" id="GO:0051287">
    <property type="term" value="F:NAD binding"/>
    <property type="evidence" value="ECO:0007669"/>
    <property type="project" value="UniProtKB-UniRule"/>
</dbReference>
<comment type="subcellular location">
    <subcellularLocation>
        <location evidence="13">Cytoplasm</location>
    </subcellularLocation>
</comment>
<dbReference type="InterPro" id="IPR036291">
    <property type="entry name" value="NAD(P)-bd_dom_sf"/>
</dbReference>
<dbReference type="Pfam" id="PF01113">
    <property type="entry name" value="DapB_N"/>
    <property type="match status" value="1"/>
</dbReference>
<comment type="catalytic activity">
    <reaction evidence="12 13">
        <text>(S)-2,3,4,5-tetrahydrodipicolinate + NAD(+) + H2O = (2S,4S)-4-hydroxy-2,3,4,5-tetrahydrodipicolinate + NADH + H(+)</text>
        <dbReference type="Rhea" id="RHEA:35323"/>
        <dbReference type="ChEBI" id="CHEBI:15377"/>
        <dbReference type="ChEBI" id="CHEBI:15378"/>
        <dbReference type="ChEBI" id="CHEBI:16845"/>
        <dbReference type="ChEBI" id="CHEBI:57540"/>
        <dbReference type="ChEBI" id="CHEBI:57945"/>
        <dbReference type="ChEBI" id="CHEBI:67139"/>
        <dbReference type="EC" id="1.17.1.8"/>
    </reaction>
</comment>
<reference evidence="16 17" key="1">
    <citation type="submission" date="2019-10" db="EMBL/GenBank/DDBJ databases">
        <title>Extracellular Electron Transfer in a Candidatus Methanoperedens spp. Enrichment Culture.</title>
        <authorList>
            <person name="Berger S."/>
            <person name="Rangel Shaw D."/>
            <person name="Berben T."/>
            <person name="In 'T Zandt M."/>
            <person name="Frank J."/>
            <person name="Reimann J."/>
            <person name="Jetten M.S.M."/>
            <person name="Welte C.U."/>
        </authorList>
    </citation>
    <scope>NUCLEOTIDE SEQUENCE [LARGE SCALE GENOMIC DNA]</scope>
    <source>
        <strain evidence="16">SB12</strain>
    </source>
</reference>
<evidence type="ECO:0000313" key="17">
    <source>
        <dbReference type="Proteomes" id="UP000460298"/>
    </source>
</evidence>
<dbReference type="PANTHER" id="PTHR20836">
    <property type="entry name" value="DIHYDRODIPICOLINATE REDUCTASE"/>
    <property type="match status" value="1"/>
</dbReference>
<dbReference type="NCBIfam" id="TIGR00036">
    <property type="entry name" value="dapB"/>
    <property type="match status" value="1"/>
</dbReference>
<name>A0A833H1W8_9LEPT</name>
<dbReference type="GO" id="GO:0016726">
    <property type="term" value="F:oxidoreductase activity, acting on CH or CH2 groups, NAD or NADP as acceptor"/>
    <property type="evidence" value="ECO:0007669"/>
    <property type="project" value="UniProtKB-UniRule"/>
</dbReference>
<evidence type="ECO:0000256" key="6">
    <source>
        <dbReference type="ARBA" id="ARBA00023002"/>
    </source>
</evidence>
<dbReference type="CDD" id="cd02274">
    <property type="entry name" value="DHDPR_N"/>
    <property type="match status" value="1"/>
</dbReference>
<comment type="similarity">
    <text evidence="1 13">Belongs to the DapB family.</text>
</comment>
<dbReference type="PROSITE" id="PS01298">
    <property type="entry name" value="DAPB"/>
    <property type="match status" value="1"/>
</dbReference>
<evidence type="ECO:0000313" key="16">
    <source>
        <dbReference type="EMBL" id="KAB2932372.1"/>
    </source>
</evidence>
<feature type="binding site" evidence="13">
    <location>
        <position position="155"/>
    </location>
    <ligand>
        <name>(S)-2,3,4,5-tetrahydrodipicolinate</name>
        <dbReference type="ChEBI" id="CHEBI:16845"/>
    </ligand>
</feature>
<keyword evidence="7 13" id="KW-0520">NAD</keyword>
<keyword evidence="5 13" id="KW-0220">Diaminopimelate biosynthesis</keyword>
<dbReference type="EC" id="1.17.1.8" evidence="10 13"/>
<dbReference type="UniPathway" id="UPA00034">
    <property type="reaction ID" value="UER00018"/>
</dbReference>
<evidence type="ECO:0000256" key="3">
    <source>
        <dbReference type="ARBA" id="ARBA00022605"/>
    </source>
</evidence>
<comment type="function">
    <text evidence="13">Catalyzes the conversion of 4-hydroxy-tetrahydrodipicolinate (HTPA) to tetrahydrodipicolinate.</text>
</comment>
<dbReference type="GO" id="GO:0050661">
    <property type="term" value="F:NADP binding"/>
    <property type="evidence" value="ECO:0007669"/>
    <property type="project" value="UniProtKB-UniRule"/>
</dbReference>
<feature type="binding site" evidence="13">
    <location>
        <begin position="164"/>
        <end position="165"/>
    </location>
    <ligand>
        <name>(S)-2,3,4,5-tetrahydrodipicolinate</name>
        <dbReference type="ChEBI" id="CHEBI:16845"/>
    </ligand>
</feature>
<evidence type="ECO:0000259" key="15">
    <source>
        <dbReference type="Pfam" id="PF05173"/>
    </source>
</evidence>
<feature type="domain" description="Dihydrodipicolinate reductase C-terminal" evidence="15">
    <location>
        <begin position="127"/>
        <end position="262"/>
    </location>
</feature>
<comment type="catalytic activity">
    <reaction evidence="11 13">
        <text>(S)-2,3,4,5-tetrahydrodipicolinate + NADP(+) + H2O = (2S,4S)-4-hydroxy-2,3,4,5-tetrahydrodipicolinate + NADPH + H(+)</text>
        <dbReference type="Rhea" id="RHEA:35331"/>
        <dbReference type="ChEBI" id="CHEBI:15377"/>
        <dbReference type="ChEBI" id="CHEBI:15378"/>
        <dbReference type="ChEBI" id="CHEBI:16845"/>
        <dbReference type="ChEBI" id="CHEBI:57783"/>
        <dbReference type="ChEBI" id="CHEBI:58349"/>
        <dbReference type="ChEBI" id="CHEBI:67139"/>
        <dbReference type="EC" id="1.17.1.8"/>
    </reaction>
</comment>
<dbReference type="InterPro" id="IPR022664">
    <property type="entry name" value="DapB_N_CS"/>
</dbReference>
<dbReference type="InterPro" id="IPR022663">
    <property type="entry name" value="DapB_C"/>
</dbReference>
<dbReference type="GO" id="GO:0009089">
    <property type="term" value="P:lysine biosynthetic process via diaminopimelate"/>
    <property type="evidence" value="ECO:0007669"/>
    <property type="project" value="UniProtKB-UniRule"/>
</dbReference>
<evidence type="ECO:0000256" key="11">
    <source>
        <dbReference type="ARBA" id="ARBA00049080"/>
    </source>
</evidence>
<evidence type="ECO:0000256" key="1">
    <source>
        <dbReference type="ARBA" id="ARBA00006642"/>
    </source>
</evidence>
<sequence length="263" mass="27573">MSRVCVSGSAGRMGRAIISLLKEEGVELGAALEYEGHSLLGTDAGVLAGVDAIGLALSADAAAAVAASDVVIDFSAPANTMRLLDLCIKAKKGLVIGTTGLSDEQKATILKAGATIPVLLSPNMAVGVNALFALVEQAAKMMRDGFDVEISEIHHHFKKDAPSGTAVRLKDIVRDVHAANESQVVYGREGIVGERPTGEIGVHALRGGDVVGEHTVYFFADGERIELTHRATSRIIFARGALRAAKFLSGKPPGSYNMMDVLR</sequence>
<dbReference type="SUPFAM" id="SSF51735">
    <property type="entry name" value="NAD(P)-binding Rossmann-fold domains"/>
    <property type="match status" value="1"/>
</dbReference>
<evidence type="ECO:0000256" key="7">
    <source>
        <dbReference type="ARBA" id="ARBA00023027"/>
    </source>
</evidence>
<gene>
    <name evidence="13" type="primary">dapB</name>
    <name evidence="16" type="ORF">F9K24_10615</name>
</gene>
<feature type="binding site" evidence="13">
    <location>
        <begin position="121"/>
        <end position="124"/>
    </location>
    <ligand>
        <name>NAD(+)</name>
        <dbReference type="ChEBI" id="CHEBI:57540"/>
    </ligand>
</feature>
<dbReference type="GO" id="GO:0008839">
    <property type="term" value="F:4-hydroxy-tetrahydrodipicolinate reductase"/>
    <property type="evidence" value="ECO:0007669"/>
    <property type="project" value="UniProtKB-UniRule"/>
</dbReference>
<comment type="caution">
    <text evidence="13">Lacks conserved residue(s) required for the propagation of feature annotation.</text>
</comment>
<evidence type="ECO:0000256" key="2">
    <source>
        <dbReference type="ARBA" id="ARBA00022490"/>
    </source>
</evidence>
<evidence type="ECO:0000256" key="12">
    <source>
        <dbReference type="ARBA" id="ARBA00049396"/>
    </source>
</evidence>
<feature type="active site" description="Proton donor" evidence="13">
    <location>
        <position position="158"/>
    </location>
</feature>
<comment type="caution">
    <text evidence="13">Was originally thought to be a dihydrodipicolinate reductase (DHDPR), catalyzing the conversion of dihydrodipicolinate to tetrahydrodipicolinate. However, it was shown in E.coli that the substrate of the enzymatic reaction is not dihydrodipicolinate (DHDP) but in fact (2S,4S)-4-hydroxy-2,3,4,5-tetrahydrodipicolinic acid (HTPA), the product released by the DapA-catalyzed reaction.</text>
</comment>
<accession>A0A833H1W8</accession>
<dbReference type="Gene3D" id="3.40.50.720">
    <property type="entry name" value="NAD(P)-binding Rossmann-like Domain"/>
    <property type="match status" value="1"/>
</dbReference>
<feature type="active site" description="Proton donor/acceptor" evidence="13">
    <location>
        <position position="154"/>
    </location>
</feature>
<dbReference type="Pfam" id="PF05173">
    <property type="entry name" value="DapB_C"/>
    <property type="match status" value="1"/>
</dbReference>
<dbReference type="AlphaFoldDB" id="A0A833H1W8"/>
<feature type="binding site" evidence="13">
    <location>
        <begin position="8"/>
        <end position="13"/>
    </location>
    <ligand>
        <name>NAD(+)</name>
        <dbReference type="ChEBI" id="CHEBI:57540"/>
    </ligand>
</feature>
<feature type="binding site" evidence="13">
    <location>
        <begin position="97"/>
        <end position="99"/>
    </location>
    <ligand>
        <name>NAD(+)</name>
        <dbReference type="ChEBI" id="CHEBI:57540"/>
    </ligand>
</feature>
<dbReference type="FunFam" id="3.30.360.10:FF:000004">
    <property type="entry name" value="4-hydroxy-tetrahydrodipicolinate reductase"/>
    <property type="match status" value="1"/>
</dbReference>
<feature type="binding site" evidence="13">
    <location>
        <position position="33"/>
    </location>
    <ligand>
        <name>NAD(+)</name>
        <dbReference type="ChEBI" id="CHEBI:57540"/>
    </ligand>
</feature>
<comment type="caution">
    <text evidence="16">The sequence shown here is derived from an EMBL/GenBank/DDBJ whole genome shotgun (WGS) entry which is preliminary data.</text>
</comment>
<evidence type="ECO:0000256" key="9">
    <source>
        <dbReference type="ARBA" id="ARBA00037922"/>
    </source>
</evidence>
<dbReference type="EMBL" id="WBUI01000009">
    <property type="protein sequence ID" value="KAB2932372.1"/>
    <property type="molecule type" value="Genomic_DNA"/>
</dbReference>
<feature type="domain" description="Dihydrodipicolinate reductase N-terminal" evidence="14">
    <location>
        <begin position="3"/>
        <end position="124"/>
    </location>
</feature>
<dbReference type="InterPro" id="IPR023940">
    <property type="entry name" value="DHDPR_bac"/>
</dbReference>
<dbReference type="Proteomes" id="UP000460298">
    <property type="component" value="Unassembled WGS sequence"/>
</dbReference>
<evidence type="ECO:0000256" key="8">
    <source>
        <dbReference type="ARBA" id="ARBA00023154"/>
    </source>
</evidence>
<keyword evidence="8 13" id="KW-0457">Lysine biosynthesis</keyword>
<comment type="pathway">
    <text evidence="9 13">Amino-acid biosynthesis; L-lysine biosynthesis via DAP pathway; (S)-tetrahydrodipicolinate from L-aspartate: step 4/4.</text>
</comment>
<dbReference type="GO" id="GO:0019877">
    <property type="term" value="P:diaminopimelate biosynthetic process"/>
    <property type="evidence" value="ECO:0007669"/>
    <property type="project" value="UniProtKB-UniRule"/>
</dbReference>
<organism evidence="16 17">
    <name type="scientific">Leptonema illini</name>
    <dbReference type="NCBI Taxonomy" id="183"/>
    <lineage>
        <taxon>Bacteria</taxon>
        <taxon>Pseudomonadati</taxon>
        <taxon>Spirochaetota</taxon>
        <taxon>Spirochaetia</taxon>
        <taxon>Leptospirales</taxon>
        <taxon>Leptospiraceae</taxon>
        <taxon>Leptonema</taxon>
    </lineage>
</organism>
<proteinExistence type="inferred from homology"/>
<keyword evidence="4 13" id="KW-0521">NADP</keyword>
<dbReference type="InterPro" id="IPR000846">
    <property type="entry name" value="DapB_N"/>
</dbReference>
<protein>
    <recommendedName>
        <fullName evidence="10 13">4-hydroxy-tetrahydrodipicolinate reductase</fullName>
        <shortName evidence="13">HTPA reductase</shortName>
        <ecNumber evidence="10 13">1.17.1.8</ecNumber>
    </recommendedName>
</protein>
<evidence type="ECO:0000256" key="13">
    <source>
        <dbReference type="HAMAP-Rule" id="MF_00102"/>
    </source>
</evidence>